<reference evidence="5 6" key="1">
    <citation type="submission" date="2019-04" db="EMBL/GenBank/DDBJ databases">
        <title>Cohnella sp. nov., isolated from soil.</title>
        <authorList>
            <person name="Kim W."/>
        </authorList>
    </citation>
    <scope>NUCLEOTIDE SEQUENCE [LARGE SCALE GENOMIC DNA]</scope>
    <source>
        <strain evidence="5 6">CAU 1483</strain>
    </source>
</reference>
<dbReference type="PRINTS" id="PR00035">
    <property type="entry name" value="HTHGNTR"/>
</dbReference>
<accession>A0A4U0FDQ4</accession>
<gene>
    <name evidence="5" type="ORF">E5161_08560</name>
</gene>
<dbReference type="PANTHER" id="PTHR44846">
    <property type="entry name" value="MANNOSYL-D-GLYCERATE TRANSPORT/METABOLISM SYSTEM REPRESSOR MNGR-RELATED"/>
    <property type="match status" value="1"/>
</dbReference>
<keyword evidence="3" id="KW-0804">Transcription</keyword>
<organism evidence="5 6">
    <name type="scientific">Cohnella pontilimi</name>
    <dbReference type="NCBI Taxonomy" id="2564100"/>
    <lineage>
        <taxon>Bacteria</taxon>
        <taxon>Bacillati</taxon>
        <taxon>Bacillota</taxon>
        <taxon>Bacilli</taxon>
        <taxon>Bacillales</taxon>
        <taxon>Paenibacillaceae</taxon>
        <taxon>Cohnella</taxon>
    </lineage>
</organism>
<dbReference type="GO" id="GO:0003700">
    <property type="term" value="F:DNA-binding transcription factor activity"/>
    <property type="evidence" value="ECO:0007669"/>
    <property type="project" value="InterPro"/>
</dbReference>
<evidence type="ECO:0000256" key="1">
    <source>
        <dbReference type="ARBA" id="ARBA00023015"/>
    </source>
</evidence>
<dbReference type="InterPro" id="IPR036390">
    <property type="entry name" value="WH_DNA-bd_sf"/>
</dbReference>
<dbReference type="Gene3D" id="1.10.10.10">
    <property type="entry name" value="Winged helix-like DNA-binding domain superfamily/Winged helix DNA-binding domain"/>
    <property type="match status" value="1"/>
</dbReference>
<dbReference type="GO" id="GO:0003677">
    <property type="term" value="F:DNA binding"/>
    <property type="evidence" value="ECO:0007669"/>
    <property type="project" value="UniProtKB-KW"/>
</dbReference>
<feature type="domain" description="HTH gntR-type" evidence="4">
    <location>
        <begin position="7"/>
        <end position="75"/>
    </location>
</feature>
<dbReference type="Pfam" id="PF07702">
    <property type="entry name" value="UTRA"/>
    <property type="match status" value="1"/>
</dbReference>
<dbReference type="RefSeq" id="WP_136777297.1">
    <property type="nucleotide sequence ID" value="NZ_SUPK01000003.1"/>
</dbReference>
<proteinExistence type="predicted"/>
<dbReference type="SMART" id="SM00345">
    <property type="entry name" value="HTH_GNTR"/>
    <property type="match status" value="1"/>
</dbReference>
<dbReference type="Pfam" id="PF00392">
    <property type="entry name" value="GntR"/>
    <property type="match status" value="1"/>
</dbReference>
<keyword evidence="1" id="KW-0805">Transcription regulation</keyword>
<dbReference type="PANTHER" id="PTHR44846:SF1">
    <property type="entry name" value="MANNOSYL-D-GLYCERATE TRANSPORT_METABOLISM SYSTEM REPRESSOR MNGR-RELATED"/>
    <property type="match status" value="1"/>
</dbReference>
<sequence length="244" mass="27641">MSEEKNASLYKQVKRKLLDDIRSGVYKVGDKLPTELEFCEIYNVSRTTIRLALQQLDLEGRIKKIQGKGTFVVKGKIPHHTWAPISSFPEHMHDLGRRAESRVLETAVIPAASPFDELLNIPAQSPVTKVARLRIADDEPVSYEVSYIPWQTAPGLASDDLTGSLFKLLREKYGVHINRSVETLEPVVVEPEVAELLKIEPGTPVFLIKTISYVEPDTPVEYSTGYFRSDTSNFIIERQYRPEE</sequence>
<dbReference type="OrthoDB" id="457376at2"/>
<protein>
    <submittedName>
        <fullName evidence="5">GntR family transcriptional regulator</fullName>
    </submittedName>
</protein>
<dbReference type="InterPro" id="IPR000524">
    <property type="entry name" value="Tscrpt_reg_HTH_GntR"/>
</dbReference>
<comment type="caution">
    <text evidence="5">The sequence shown here is derived from an EMBL/GenBank/DDBJ whole genome shotgun (WGS) entry which is preliminary data.</text>
</comment>
<dbReference type="CDD" id="cd07377">
    <property type="entry name" value="WHTH_GntR"/>
    <property type="match status" value="1"/>
</dbReference>
<dbReference type="EMBL" id="SUPK01000003">
    <property type="protein sequence ID" value="TJY42878.1"/>
    <property type="molecule type" value="Genomic_DNA"/>
</dbReference>
<dbReference type="Proteomes" id="UP000309673">
    <property type="component" value="Unassembled WGS sequence"/>
</dbReference>
<evidence type="ECO:0000313" key="6">
    <source>
        <dbReference type="Proteomes" id="UP000309673"/>
    </source>
</evidence>
<evidence type="ECO:0000259" key="4">
    <source>
        <dbReference type="PROSITE" id="PS50949"/>
    </source>
</evidence>
<dbReference type="PROSITE" id="PS50949">
    <property type="entry name" value="HTH_GNTR"/>
    <property type="match status" value="1"/>
</dbReference>
<dbReference type="GO" id="GO:0045892">
    <property type="term" value="P:negative regulation of DNA-templated transcription"/>
    <property type="evidence" value="ECO:0007669"/>
    <property type="project" value="TreeGrafter"/>
</dbReference>
<evidence type="ECO:0000256" key="2">
    <source>
        <dbReference type="ARBA" id="ARBA00023125"/>
    </source>
</evidence>
<keyword evidence="6" id="KW-1185">Reference proteome</keyword>
<evidence type="ECO:0000313" key="5">
    <source>
        <dbReference type="EMBL" id="TJY42878.1"/>
    </source>
</evidence>
<dbReference type="AlphaFoldDB" id="A0A4U0FDQ4"/>
<keyword evidence="2" id="KW-0238">DNA-binding</keyword>
<dbReference type="SUPFAM" id="SSF64288">
    <property type="entry name" value="Chorismate lyase-like"/>
    <property type="match status" value="1"/>
</dbReference>
<dbReference type="Gene3D" id="3.40.1410.10">
    <property type="entry name" value="Chorismate lyase-like"/>
    <property type="match status" value="1"/>
</dbReference>
<dbReference type="InterPro" id="IPR050679">
    <property type="entry name" value="Bact_HTH_transcr_reg"/>
</dbReference>
<dbReference type="InterPro" id="IPR028978">
    <property type="entry name" value="Chorismate_lyase_/UTRA_dom_sf"/>
</dbReference>
<dbReference type="InterPro" id="IPR036388">
    <property type="entry name" value="WH-like_DNA-bd_sf"/>
</dbReference>
<dbReference type="SUPFAM" id="SSF46785">
    <property type="entry name" value="Winged helix' DNA-binding domain"/>
    <property type="match status" value="1"/>
</dbReference>
<dbReference type="InterPro" id="IPR011663">
    <property type="entry name" value="UTRA"/>
</dbReference>
<name>A0A4U0FDQ4_9BACL</name>
<dbReference type="SMART" id="SM00866">
    <property type="entry name" value="UTRA"/>
    <property type="match status" value="1"/>
</dbReference>
<evidence type="ECO:0000256" key="3">
    <source>
        <dbReference type="ARBA" id="ARBA00023163"/>
    </source>
</evidence>